<dbReference type="AlphaFoldDB" id="A0A940MVU2"/>
<dbReference type="RefSeq" id="WP_209371447.1">
    <property type="nucleotide sequence ID" value="NZ_JAGIZA010000003.1"/>
</dbReference>
<keyword evidence="2" id="KW-1185">Reference proteome</keyword>
<protein>
    <submittedName>
        <fullName evidence="1">Uncharacterized protein</fullName>
    </submittedName>
</protein>
<organism evidence="1 2">
    <name type="scientific">Roseomonas indoligenes</name>
    <dbReference type="NCBI Taxonomy" id="2820811"/>
    <lineage>
        <taxon>Bacteria</taxon>
        <taxon>Pseudomonadati</taxon>
        <taxon>Pseudomonadota</taxon>
        <taxon>Alphaproteobacteria</taxon>
        <taxon>Acetobacterales</taxon>
        <taxon>Roseomonadaceae</taxon>
        <taxon>Roseomonas</taxon>
    </lineage>
</organism>
<name>A0A940MVU2_9PROT</name>
<sequence>MQTFARVQDGIVAEIVKIPANTPPLEERYHPDLIPAFVELSGPGSQSIGEGWLYDGSTFTAPAPVEAPEDPVPTSITPRQARLALLQAGLLDEVDAAVAAAGRAAQLEWEYATIVERNGALVERLAAGIPLTDQQVDDLFRAAAAL</sequence>
<reference evidence="1" key="1">
    <citation type="submission" date="2021-03" db="EMBL/GenBank/DDBJ databases">
        <authorList>
            <person name="So Y."/>
        </authorList>
    </citation>
    <scope>NUCLEOTIDE SEQUENCE</scope>
    <source>
        <strain evidence="1">SG15</strain>
    </source>
</reference>
<accession>A0A940MVU2</accession>
<evidence type="ECO:0000313" key="2">
    <source>
        <dbReference type="Proteomes" id="UP000677537"/>
    </source>
</evidence>
<gene>
    <name evidence="1" type="ORF">J5Y10_05100</name>
</gene>
<evidence type="ECO:0000313" key="1">
    <source>
        <dbReference type="EMBL" id="MBP0492152.1"/>
    </source>
</evidence>
<proteinExistence type="predicted"/>
<dbReference type="EMBL" id="JAGIZA010000003">
    <property type="protein sequence ID" value="MBP0492152.1"/>
    <property type="molecule type" value="Genomic_DNA"/>
</dbReference>
<dbReference type="Proteomes" id="UP000677537">
    <property type="component" value="Unassembled WGS sequence"/>
</dbReference>
<comment type="caution">
    <text evidence="1">The sequence shown here is derived from an EMBL/GenBank/DDBJ whole genome shotgun (WGS) entry which is preliminary data.</text>
</comment>